<dbReference type="AlphaFoldDB" id="A0A2R5EXE6"/>
<evidence type="ECO:0000313" key="3">
    <source>
        <dbReference type="Proteomes" id="UP000245202"/>
    </source>
</evidence>
<dbReference type="EMBL" id="BDQX01000398">
    <property type="protein sequence ID" value="GBG11386.1"/>
    <property type="molecule type" value="Genomic_DNA"/>
</dbReference>
<accession>A0A2R5EXE6</accession>
<gene>
    <name evidence="2" type="ORF">PAT3040_06200</name>
</gene>
<dbReference type="Proteomes" id="UP000245202">
    <property type="component" value="Unassembled WGS sequence"/>
</dbReference>
<reference evidence="2 3" key="1">
    <citation type="submission" date="2017-08" db="EMBL/GenBank/DDBJ databases">
        <title>Substantial Increase in Enzyme Production by Combined Drug-Resistance Mutations in Paenibacillus agaridevorans.</title>
        <authorList>
            <person name="Tanaka Y."/>
            <person name="Funane K."/>
            <person name="Hosaka T."/>
            <person name="Shiwa Y."/>
            <person name="Fujita N."/>
            <person name="Miyazaki T."/>
            <person name="Yoshikawa H."/>
            <person name="Murakami K."/>
            <person name="Kasahara K."/>
            <person name="Inaoka T."/>
            <person name="Hiraga Y."/>
            <person name="Ochi K."/>
        </authorList>
    </citation>
    <scope>NUCLEOTIDE SEQUENCE [LARGE SCALE GENOMIC DNA]</scope>
    <source>
        <strain evidence="2 3">T-3040</strain>
    </source>
</reference>
<feature type="region of interest" description="Disordered" evidence="1">
    <location>
        <begin position="63"/>
        <end position="89"/>
    </location>
</feature>
<organism evidence="2 3">
    <name type="scientific">Paenibacillus agaridevorans</name>
    <dbReference type="NCBI Taxonomy" id="171404"/>
    <lineage>
        <taxon>Bacteria</taxon>
        <taxon>Bacillati</taxon>
        <taxon>Bacillota</taxon>
        <taxon>Bacilli</taxon>
        <taxon>Bacillales</taxon>
        <taxon>Paenibacillaceae</taxon>
        <taxon>Paenibacillus</taxon>
    </lineage>
</organism>
<keyword evidence="3" id="KW-1185">Reference proteome</keyword>
<evidence type="ECO:0000256" key="1">
    <source>
        <dbReference type="SAM" id="MobiDB-lite"/>
    </source>
</evidence>
<sequence length="157" mass="17734">MKRKPPGTKLSSFVFQVDIMIEDRHHAQALEKLIAGLNSAAFDDYRITSGIRLGELIDERTIEGAEPEPVPIVPQQPKSETSAKADSDSNEGFAPIRAFMKSNKLIRLIVNRGLGIKLSIPCRIINMDEGEHLITVYHVDEKQVYTFRLNEIEDFIE</sequence>
<evidence type="ECO:0000313" key="2">
    <source>
        <dbReference type="EMBL" id="GBG11386.1"/>
    </source>
</evidence>
<proteinExistence type="predicted"/>
<comment type="caution">
    <text evidence="2">The sequence shown here is derived from an EMBL/GenBank/DDBJ whole genome shotgun (WGS) entry which is preliminary data.</text>
</comment>
<name>A0A2R5EXE6_9BACL</name>
<protein>
    <submittedName>
        <fullName evidence="2">Uncharacterized protein</fullName>
    </submittedName>
</protein>